<reference evidence="5 6" key="1">
    <citation type="submission" date="2017-11" db="EMBL/GenBank/DDBJ databases">
        <title>The genome of Rhizophagus clarus HR1 reveals common genetic basis of auxotrophy among arbuscular mycorrhizal fungi.</title>
        <authorList>
            <person name="Kobayashi Y."/>
        </authorList>
    </citation>
    <scope>NUCLEOTIDE SEQUENCE [LARGE SCALE GENOMIC DNA]</scope>
    <source>
        <strain evidence="5 6">HR1</strain>
    </source>
</reference>
<feature type="domain" description="Crinkler effector protein N-terminal" evidence="4">
    <location>
        <begin position="2"/>
        <end position="65"/>
    </location>
</feature>
<comment type="subcellular location">
    <subcellularLocation>
        <location evidence="1">Host cell</location>
    </subcellularLocation>
    <subcellularLocation>
        <location evidence="2">Secreted</location>
    </subcellularLocation>
</comment>
<comment type="caution">
    <text evidence="5">The sequence shown here is derived from an EMBL/GenBank/DDBJ whole genome shotgun (WGS) entry which is preliminary data.</text>
</comment>
<evidence type="ECO:0000256" key="2">
    <source>
        <dbReference type="ARBA" id="ARBA00004613"/>
    </source>
</evidence>
<name>A0A2Z6RD53_9GLOM</name>
<dbReference type="AlphaFoldDB" id="A0A2Z6RD53"/>
<keyword evidence="3" id="KW-0964">Secreted</keyword>
<dbReference type="GO" id="GO:0043657">
    <property type="term" value="C:host cell"/>
    <property type="evidence" value="ECO:0007669"/>
    <property type="project" value="UniProtKB-SubCell"/>
</dbReference>
<dbReference type="GO" id="GO:0005576">
    <property type="term" value="C:extracellular region"/>
    <property type="evidence" value="ECO:0007669"/>
    <property type="project" value="UniProtKB-SubCell"/>
</dbReference>
<evidence type="ECO:0000313" key="6">
    <source>
        <dbReference type="Proteomes" id="UP000247702"/>
    </source>
</evidence>
<accession>A0A2Z6RD53</accession>
<dbReference type="EMBL" id="BEXD01003190">
    <property type="protein sequence ID" value="GBC00468.1"/>
    <property type="molecule type" value="Genomic_DNA"/>
</dbReference>
<dbReference type="Proteomes" id="UP000247702">
    <property type="component" value="Unassembled WGS sequence"/>
</dbReference>
<sequence>MSISKLKDAIKEKKQNDFAGVGADKLKLWKVEIPGDHVDFLSNLSFQDNDELLTINEVGDYWVEKLNLSARNQRYFERADRFLGADFDVVVNPRRAKSRTVNIEHETLEGLKDSIRKTYKPSALENDGAILSMLNVSETFAKCSYCSWQKTASSLLYSSKHLPIRLTNEPSRKCVNSMGLVTIRILVLTCILFFRVVADLSQVVVAVVKHLLAELKLRQSLLRLTWHMRQQNPFILTVNNLASGLSFYEKISKLYQISLSRSTTGKEILIMQ</sequence>
<evidence type="ECO:0000259" key="4">
    <source>
        <dbReference type="Pfam" id="PF20147"/>
    </source>
</evidence>
<evidence type="ECO:0000313" key="5">
    <source>
        <dbReference type="EMBL" id="GBC00468.1"/>
    </source>
</evidence>
<keyword evidence="6" id="KW-1185">Reference proteome</keyword>
<protein>
    <recommendedName>
        <fullName evidence="4">Crinkler effector protein N-terminal domain-containing protein</fullName>
    </recommendedName>
</protein>
<organism evidence="5 6">
    <name type="scientific">Rhizophagus clarus</name>
    <dbReference type="NCBI Taxonomy" id="94130"/>
    <lineage>
        <taxon>Eukaryota</taxon>
        <taxon>Fungi</taxon>
        <taxon>Fungi incertae sedis</taxon>
        <taxon>Mucoromycota</taxon>
        <taxon>Glomeromycotina</taxon>
        <taxon>Glomeromycetes</taxon>
        <taxon>Glomerales</taxon>
        <taxon>Glomeraceae</taxon>
        <taxon>Rhizophagus</taxon>
    </lineage>
</organism>
<dbReference type="Pfam" id="PF20147">
    <property type="entry name" value="Crinkler"/>
    <property type="match status" value="1"/>
</dbReference>
<dbReference type="InterPro" id="IPR045379">
    <property type="entry name" value="Crinkler_N"/>
</dbReference>
<evidence type="ECO:0000256" key="3">
    <source>
        <dbReference type="ARBA" id="ARBA00022525"/>
    </source>
</evidence>
<gene>
    <name evidence="5" type="ORF">RclHR1_03870008</name>
</gene>
<evidence type="ECO:0000256" key="1">
    <source>
        <dbReference type="ARBA" id="ARBA00004340"/>
    </source>
</evidence>
<proteinExistence type="predicted"/>